<evidence type="ECO:0000313" key="2">
    <source>
        <dbReference type="Proteomes" id="UP001189225"/>
    </source>
</evidence>
<reference evidence="1 2" key="1">
    <citation type="submission" date="2023-07" db="EMBL/GenBank/DDBJ databases">
        <authorList>
            <person name="Peeters C."/>
        </authorList>
    </citation>
    <scope>NUCLEOTIDE SEQUENCE [LARGE SCALE GENOMIC DNA]</scope>
    <source>
        <strain evidence="1 2">R-16034</strain>
    </source>
</reference>
<accession>A0AB72X4C3</accession>
<dbReference type="RefSeq" id="WP_316898731.1">
    <property type="nucleotide sequence ID" value="NZ_CATWHI010000001.1"/>
</dbReference>
<dbReference type="Pfam" id="PF09950">
    <property type="entry name" value="Major_capside"/>
    <property type="match status" value="1"/>
</dbReference>
<sequence>MSKHNQSLIAAAAGIAIAGAPAIIRSRTRDAMLTFDAQTIDSTGSFLIGELERLDQTLHMPLASVTWSRDIDLREDVSIADETSSFTNSSFAAAGGASPNGKSWIGKDANAIAGIALDIGKTANPLTLWGMQIGWTIPELESAQKLGRPVDQQKFAGMQLKHNMDVDEQVYIGDTVLGVTGLVNNTLVTNLSNAVTGGWGTATPDQILADVNELLTSVWAASGYAYCPSELRLPPAKFGAIVSMKVSSAGNISVLEYLKQNTISNSINGRPLNIQPLKWLYQRGTSNADRMMAYTKEKDKVRFPMVPLQRTPLEYRDIRQLTTYFGRMGVVEVVYPELIGYRDGI</sequence>
<dbReference type="PIRSF" id="PIRSF029202">
    <property type="entry name" value="UCP029202"/>
    <property type="match status" value="1"/>
</dbReference>
<gene>
    <name evidence="1" type="ORF">R16034_00820</name>
</gene>
<keyword evidence="2" id="KW-1185">Reference proteome</keyword>
<evidence type="ECO:0000313" key="1">
    <source>
        <dbReference type="EMBL" id="CAJ0737710.1"/>
    </source>
</evidence>
<evidence type="ECO:0008006" key="3">
    <source>
        <dbReference type="Google" id="ProtNLM"/>
    </source>
</evidence>
<proteinExistence type="predicted"/>
<dbReference type="EMBL" id="CATWHI010000001">
    <property type="protein sequence ID" value="CAJ0737710.1"/>
    <property type="molecule type" value="Genomic_DNA"/>
</dbReference>
<dbReference type="InterPro" id="IPR020049">
    <property type="entry name" value="Major_capsid-like"/>
</dbReference>
<comment type="caution">
    <text evidence="1">The sequence shown here is derived from an EMBL/GenBank/DDBJ whole genome shotgun (WGS) entry which is preliminary data.</text>
</comment>
<organism evidence="1 2">
    <name type="scientific">Ralstonia edaphi</name>
    <dbReference type="NCBI Taxonomy" id="3058599"/>
    <lineage>
        <taxon>Bacteria</taxon>
        <taxon>Pseudomonadati</taxon>
        <taxon>Pseudomonadota</taxon>
        <taxon>Betaproteobacteria</taxon>
        <taxon>Burkholderiales</taxon>
        <taxon>Burkholderiaceae</taxon>
        <taxon>Ralstonia</taxon>
    </lineage>
</organism>
<dbReference type="AlphaFoldDB" id="A0AB72X4C3"/>
<dbReference type="Proteomes" id="UP001189225">
    <property type="component" value="Unassembled WGS sequence"/>
</dbReference>
<protein>
    <recommendedName>
        <fullName evidence="3">DUF2184 domain-containing protein</fullName>
    </recommendedName>
</protein>
<name>A0AB72X4C3_9RALS</name>